<evidence type="ECO:0008006" key="4">
    <source>
        <dbReference type="Google" id="ProtNLM"/>
    </source>
</evidence>
<protein>
    <recommendedName>
        <fullName evidence="4">DUF916 domain-containing protein</fullName>
    </recommendedName>
</protein>
<evidence type="ECO:0000313" key="3">
    <source>
        <dbReference type="Proteomes" id="UP000248889"/>
    </source>
</evidence>
<dbReference type="Proteomes" id="UP000248889">
    <property type="component" value="Unassembled WGS sequence"/>
</dbReference>
<accession>A0A2X0IM81</accession>
<gene>
    <name evidence="2" type="ORF">DN069_09725</name>
</gene>
<sequence length="368" mass="37219">MPRQGGDPVSTSPVTHPRGPQAAVGVAILSALMMTAAGTAAACPVRDSGVVGPATFGLAPAPTPAGSPRSYFDLSVPPGGSLQDSVIVTNTGDVAEQLKLDVSNGITAANSGTAYQSPPGACAGPGCWVTGLPATVSLAPHERRMISFRVTVPDGIASAQYLAGITAESADRPARVRVGSNGQASAQAIIVNRVTTGVAVTVGPLSRMRTALTVSPMAAVWMGSMPRLLIPVSNDGQRFAKATGTVSCGTGGRRHSYVLVLQTVLPGGQATVPVNAPGLHSGQLPCSVRLDVHNGDSVLWSGTVDLPSLTQARIIHSGPGTYAVLPAATTPLWAIALTSLGALILVALGSLIVLRQRQRPAPPPDGKG</sequence>
<evidence type="ECO:0000313" key="2">
    <source>
        <dbReference type="EMBL" id="RAG85777.1"/>
    </source>
</evidence>
<proteinExistence type="predicted"/>
<keyword evidence="1" id="KW-0812">Transmembrane</keyword>
<dbReference type="OrthoDB" id="4336304at2"/>
<keyword evidence="3" id="KW-1185">Reference proteome</keyword>
<feature type="transmembrane region" description="Helical" evidence="1">
    <location>
        <begin position="332"/>
        <end position="354"/>
    </location>
</feature>
<dbReference type="AlphaFoldDB" id="A0A2X0IM81"/>
<comment type="caution">
    <text evidence="2">The sequence shown here is derived from an EMBL/GenBank/DDBJ whole genome shotgun (WGS) entry which is preliminary data.</text>
</comment>
<reference evidence="2 3" key="1">
    <citation type="submission" date="2018-06" db="EMBL/GenBank/DDBJ databases">
        <title>Streptacidiphilus pinicola sp. nov., isolated from pine grove soil.</title>
        <authorList>
            <person name="Roh S.G."/>
            <person name="Park S."/>
            <person name="Kim M.-K."/>
            <person name="Yun B.-R."/>
            <person name="Park J."/>
            <person name="Kim M.J."/>
            <person name="Kim Y.S."/>
            <person name="Kim S.B."/>
        </authorList>
    </citation>
    <scope>NUCLEOTIDE SEQUENCE [LARGE SCALE GENOMIC DNA]</scope>
    <source>
        <strain evidence="2 3">MMS16-CNU450</strain>
    </source>
</reference>
<keyword evidence="1" id="KW-0472">Membrane</keyword>
<organism evidence="2 3">
    <name type="scientific">Streptacidiphilus pinicola</name>
    <dbReference type="NCBI Taxonomy" id="2219663"/>
    <lineage>
        <taxon>Bacteria</taxon>
        <taxon>Bacillati</taxon>
        <taxon>Actinomycetota</taxon>
        <taxon>Actinomycetes</taxon>
        <taxon>Kitasatosporales</taxon>
        <taxon>Streptomycetaceae</taxon>
        <taxon>Streptacidiphilus</taxon>
    </lineage>
</organism>
<dbReference type="EMBL" id="QKYN01000037">
    <property type="protein sequence ID" value="RAG85777.1"/>
    <property type="molecule type" value="Genomic_DNA"/>
</dbReference>
<name>A0A2X0IM81_9ACTN</name>
<keyword evidence="1" id="KW-1133">Transmembrane helix</keyword>
<evidence type="ECO:0000256" key="1">
    <source>
        <dbReference type="SAM" id="Phobius"/>
    </source>
</evidence>